<feature type="region of interest" description="Disordered" evidence="1">
    <location>
        <begin position="81"/>
        <end position="130"/>
    </location>
</feature>
<reference evidence="2 3" key="1">
    <citation type="submission" date="2016-07" db="EMBL/GenBank/DDBJ databases">
        <title>Pervasive Adenine N6-methylation of Active Genes in Fungi.</title>
        <authorList>
            <consortium name="DOE Joint Genome Institute"/>
            <person name="Mondo S.J."/>
            <person name="Dannebaum R.O."/>
            <person name="Kuo R.C."/>
            <person name="Labutti K."/>
            <person name="Haridas S."/>
            <person name="Kuo A."/>
            <person name="Salamov A."/>
            <person name="Ahrendt S.R."/>
            <person name="Lipzen A."/>
            <person name="Sullivan W."/>
            <person name="Andreopoulos W.B."/>
            <person name="Clum A."/>
            <person name="Lindquist E."/>
            <person name="Daum C."/>
            <person name="Ramamoorthy G.K."/>
            <person name="Gryganskyi A."/>
            <person name="Culley D."/>
            <person name="Magnuson J.K."/>
            <person name="James T.Y."/>
            <person name="O'Malley M.A."/>
            <person name="Stajich J.E."/>
            <person name="Spatafora J.W."/>
            <person name="Visel A."/>
            <person name="Grigoriev I.V."/>
        </authorList>
    </citation>
    <scope>NUCLEOTIDE SEQUENCE [LARGE SCALE GENOMIC DNA]</scope>
    <source>
        <strain evidence="2 3">CBS 931.73</strain>
    </source>
</reference>
<evidence type="ECO:0000256" key="1">
    <source>
        <dbReference type="SAM" id="MobiDB-lite"/>
    </source>
</evidence>
<evidence type="ECO:0000313" key="3">
    <source>
        <dbReference type="Proteomes" id="UP000193498"/>
    </source>
</evidence>
<organism evidence="2 3">
    <name type="scientific">Basidiobolus meristosporus CBS 931.73</name>
    <dbReference type="NCBI Taxonomy" id="1314790"/>
    <lineage>
        <taxon>Eukaryota</taxon>
        <taxon>Fungi</taxon>
        <taxon>Fungi incertae sedis</taxon>
        <taxon>Zoopagomycota</taxon>
        <taxon>Entomophthoromycotina</taxon>
        <taxon>Basidiobolomycetes</taxon>
        <taxon>Basidiobolales</taxon>
        <taxon>Basidiobolaceae</taxon>
        <taxon>Basidiobolus</taxon>
    </lineage>
</organism>
<name>A0A1Y1XW93_9FUNG</name>
<protein>
    <submittedName>
        <fullName evidence="2">Uncharacterized protein</fullName>
    </submittedName>
</protein>
<gene>
    <name evidence="2" type="ORF">K493DRAFT_305499</name>
</gene>
<dbReference type="InParanoid" id="A0A1Y1XW93"/>
<accession>A0A1Y1XW93</accession>
<feature type="compositionally biased region" description="Basic residues" evidence="1">
    <location>
        <begin position="1"/>
        <end position="14"/>
    </location>
</feature>
<dbReference type="OrthoDB" id="2445968at2759"/>
<dbReference type="EMBL" id="MCFE01000424">
    <property type="protein sequence ID" value="ORX89756.1"/>
    <property type="molecule type" value="Genomic_DNA"/>
</dbReference>
<feature type="region of interest" description="Disordered" evidence="1">
    <location>
        <begin position="1"/>
        <end position="57"/>
    </location>
</feature>
<dbReference type="AlphaFoldDB" id="A0A1Y1XW93"/>
<evidence type="ECO:0000313" key="2">
    <source>
        <dbReference type="EMBL" id="ORX89756.1"/>
    </source>
</evidence>
<comment type="caution">
    <text evidence="2">The sequence shown here is derived from an EMBL/GenBank/DDBJ whole genome shotgun (WGS) entry which is preliminary data.</text>
</comment>
<dbReference type="Proteomes" id="UP000193498">
    <property type="component" value="Unassembled WGS sequence"/>
</dbReference>
<keyword evidence="3" id="KW-1185">Reference proteome</keyword>
<feature type="compositionally biased region" description="Basic and acidic residues" evidence="1">
    <location>
        <begin position="28"/>
        <end position="39"/>
    </location>
</feature>
<sequence>MAKRRNTTGKRKRVSTIQTANSRKTTKTKPDSCGKEPREHRRKGIPTRSPSKDDPRRGIIFSFVTLPNLDTTVHIIRRPSDFDAVESPSSTSAPPSQRSGLVNKVPLKELPETPNITSAKRDVSLPQVVY</sequence>
<feature type="compositionally biased region" description="Polar residues" evidence="1">
    <location>
        <begin position="87"/>
        <end position="100"/>
    </location>
</feature>
<proteinExistence type="predicted"/>